<comment type="caution">
    <text evidence="2">The sequence shown here is derived from an EMBL/GenBank/DDBJ whole genome shotgun (WGS) entry which is preliminary data.</text>
</comment>
<evidence type="ECO:0000313" key="3">
    <source>
        <dbReference type="Proteomes" id="UP001224516"/>
    </source>
</evidence>
<dbReference type="EMBL" id="JAVFJF020000021">
    <property type="protein sequence ID" value="MEJ8675359.1"/>
    <property type="molecule type" value="Genomic_DNA"/>
</dbReference>
<gene>
    <name evidence="2" type="ORF">QCL97_011540</name>
</gene>
<proteinExistence type="predicted"/>
<reference evidence="2 3" key="1">
    <citation type="submission" date="2023-12" db="EMBL/GenBank/DDBJ databases">
        <title>Evaluation and characterization of a potential secondary metabolite violacein from indigenous Chromobacterium amazonense SAM215.</title>
        <authorList>
            <person name="Tarafdar M.R."/>
            <person name="Abedin S.M."/>
            <person name="Atiqua A."/>
            <person name="Saha A."/>
            <person name="Khan S.N."/>
        </authorList>
    </citation>
    <scope>NUCLEOTIDE SEQUENCE [LARGE SCALE GENOMIC DNA]</scope>
    <source>
        <strain evidence="2 3">SAM215</strain>
    </source>
</reference>
<protein>
    <submittedName>
        <fullName evidence="2">Phage tail assembly chaperone</fullName>
    </submittedName>
</protein>
<name>A0ABU8V2J4_9NEIS</name>
<keyword evidence="3" id="KW-1185">Reference proteome</keyword>
<dbReference type="Proteomes" id="UP001224516">
    <property type="component" value="Unassembled WGS sequence"/>
</dbReference>
<dbReference type="RefSeq" id="WP_307911658.1">
    <property type="nucleotide sequence ID" value="NZ_JAVFJF020000021.1"/>
</dbReference>
<dbReference type="Pfam" id="PF16778">
    <property type="entry name" value="Phage_tail_APC"/>
    <property type="match status" value="1"/>
</dbReference>
<feature type="domain" description="Phage tail assembly chaperone-like" evidence="1">
    <location>
        <begin position="204"/>
        <end position="271"/>
    </location>
</feature>
<accession>A0ABU8V2J4</accession>
<dbReference type="InterPro" id="IPR031893">
    <property type="entry name" value="Phage_tail_APC"/>
</dbReference>
<organism evidence="2 3">
    <name type="scientific">Chromobacterium amazonense</name>
    <dbReference type="NCBI Taxonomy" id="1382803"/>
    <lineage>
        <taxon>Bacteria</taxon>
        <taxon>Pseudomonadati</taxon>
        <taxon>Pseudomonadota</taxon>
        <taxon>Betaproteobacteria</taxon>
        <taxon>Neisseriales</taxon>
        <taxon>Chromobacteriaceae</taxon>
        <taxon>Chromobacterium</taxon>
    </lineage>
</organism>
<evidence type="ECO:0000313" key="2">
    <source>
        <dbReference type="EMBL" id="MEJ8675359.1"/>
    </source>
</evidence>
<sequence>MDNLLSLDDQEADLPSCQLVSGFHPETHQYTGPVPAWLSPLERCYPLPAYATTLPAPDSPAPAHHAWRLNAKQDAWECVPDYREVPLYSTESGQQLPALAFGEAPPVNSTTQPPPWPGAREAREWDTEAQQWVLRPDWRGVALWRTADAMPVSAALGQTPADLHATELPPPPFAIWKGDHWGVDEAVKPETKRWPELTEQERAAQARTERDQRLTATEWLVQRHRDETDLGRPATLKREEFDQLMAYRQALRDIPMQSGFPDQVDWPILPDLK</sequence>
<evidence type="ECO:0000259" key="1">
    <source>
        <dbReference type="Pfam" id="PF16778"/>
    </source>
</evidence>